<accession>A0A3B4GLD2</accession>
<feature type="domain" description="EF-hand" evidence="5">
    <location>
        <begin position="101"/>
        <end position="136"/>
    </location>
</feature>
<dbReference type="InterPro" id="IPR002048">
    <property type="entry name" value="EF_hand_dom"/>
</dbReference>
<dbReference type="InterPro" id="IPR011992">
    <property type="entry name" value="EF-hand-dom_pair"/>
</dbReference>
<dbReference type="FunFam" id="1.10.238.10:FF:000069">
    <property type="entry name" value="calcium-binding protein 1 isoform X1"/>
    <property type="match status" value="1"/>
</dbReference>
<keyword evidence="1" id="KW-0479">Metal-binding</keyword>
<name>A0A3B4GLD2_9CICH</name>
<dbReference type="Pfam" id="PF13499">
    <property type="entry name" value="EF-hand_7"/>
    <property type="match status" value="2"/>
</dbReference>
<dbReference type="SMART" id="SM00054">
    <property type="entry name" value="EFh"/>
    <property type="match status" value="3"/>
</dbReference>
<feature type="domain" description="EF-hand" evidence="5">
    <location>
        <begin position="24"/>
        <end position="59"/>
    </location>
</feature>
<evidence type="ECO:0000256" key="3">
    <source>
        <dbReference type="ARBA" id="ARBA00022837"/>
    </source>
</evidence>
<dbReference type="Ensembl" id="ENSPNYT00000022732.1">
    <property type="protein sequence ID" value="ENSPNYP00000022191.1"/>
    <property type="gene ID" value="ENSPNYG00000016733.1"/>
</dbReference>
<dbReference type="PROSITE" id="PS50222">
    <property type="entry name" value="EF_HAND_2"/>
    <property type="match status" value="2"/>
</dbReference>
<evidence type="ECO:0000256" key="1">
    <source>
        <dbReference type="ARBA" id="ARBA00022723"/>
    </source>
</evidence>
<proteinExistence type="predicted"/>
<evidence type="ECO:0000256" key="4">
    <source>
        <dbReference type="SAM" id="MobiDB-lite"/>
    </source>
</evidence>
<dbReference type="CDD" id="cd00051">
    <property type="entry name" value="EFh"/>
    <property type="match status" value="1"/>
</dbReference>
<reference evidence="6" key="1">
    <citation type="submission" date="2023-09" db="UniProtKB">
        <authorList>
            <consortium name="Ensembl"/>
        </authorList>
    </citation>
    <scope>IDENTIFICATION</scope>
</reference>
<dbReference type="GO" id="GO:0005737">
    <property type="term" value="C:cytoplasm"/>
    <property type="evidence" value="ECO:0007669"/>
    <property type="project" value="TreeGrafter"/>
</dbReference>
<dbReference type="PANTHER" id="PTHR45917">
    <property type="entry name" value="CALCIUM-BINDING PROTEIN 1-RELATED"/>
    <property type="match status" value="1"/>
</dbReference>
<feature type="compositionally biased region" description="Polar residues" evidence="4">
    <location>
        <begin position="166"/>
        <end position="178"/>
    </location>
</feature>
<dbReference type="PROSITE" id="PS00018">
    <property type="entry name" value="EF_HAND_1"/>
    <property type="match status" value="2"/>
</dbReference>
<dbReference type="SUPFAM" id="SSF47473">
    <property type="entry name" value="EF-hand"/>
    <property type="match status" value="1"/>
</dbReference>
<sequence>AEMSLGAACIFLRGGKNIVSISCRNLIILRDAFNEFDKDKDGLISCKDLGNLMRTMGYMPTEMELIELSQNINMNLGGRVDFDDFVELMAPKLLAETSGMIGMKELKDAFKEFDMDGDGEITTEELRSAMIKLMGEHMSRREIDAIVKEADDNGDGTVDFEGTDCLSPTSVKSNSAVK</sequence>
<evidence type="ECO:0000259" key="5">
    <source>
        <dbReference type="PROSITE" id="PS50222"/>
    </source>
</evidence>
<dbReference type="AlphaFoldDB" id="A0A3B4GLD2"/>
<dbReference type="InterPro" id="IPR043582">
    <property type="entry name" value="CaBP1/2/4/5"/>
</dbReference>
<dbReference type="STRING" id="303518.ENSPNYP00000022191"/>
<protein>
    <submittedName>
        <fullName evidence="6">Calcium-binding protein 5-like</fullName>
    </submittedName>
</protein>
<evidence type="ECO:0000313" key="6">
    <source>
        <dbReference type="Ensembl" id="ENSPNYP00000022191.1"/>
    </source>
</evidence>
<dbReference type="GeneTree" id="ENSGT00940000160506"/>
<dbReference type="GO" id="GO:0005246">
    <property type="term" value="F:calcium channel regulator activity"/>
    <property type="evidence" value="ECO:0007669"/>
    <property type="project" value="TreeGrafter"/>
</dbReference>
<organism evidence="6">
    <name type="scientific">Pundamilia nyererei</name>
    <dbReference type="NCBI Taxonomy" id="303518"/>
    <lineage>
        <taxon>Eukaryota</taxon>
        <taxon>Metazoa</taxon>
        <taxon>Chordata</taxon>
        <taxon>Craniata</taxon>
        <taxon>Vertebrata</taxon>
        <taxon>Euteleostomi</taxon>
        <taxon>Actinopterygii</taxon>
        <taxon>Neopterygii</taxon>
        <taxon>Teleostei</taxon>
        <taxon>Neoteleostei</taxon>
        <taxon>Acanthomorphata</taxon>
        <taxon>Ovalentaria</taxon>
        <taxon>Cichlomorphae</taxon>
        <taxon>Cichliformes</taxon>
        <taxon>Cichlidae</taxon>
        <taxon>African cichlids</taxon>
        <taxon>Pseudocrenilabrinae</taxon>
        <taxon>Haplochromini</taxon>
        <taxon>Pundamilia</taxon>
    </lineage>
</organism>
<keyword evidence="3" id="KW-0106">Calcium</keyword>
<dbReference type="GO" id="GO:0005509">
    <property type="term" value="F:calcium ion binding"/>
    <property type="evidence" value="ECO:0007669"/>
    <property type="project" value="InterPro"/>
</dbReference>
<keyword evidence="2" id="KW-0677">Repeat</keyword>
<feature type="region of interest" description="Disordered" evidence="4">
    <location>
        <begin position="152"/>
        <end position="178"/>
    </location>
</feature>
<dbReference type="InterPro" id="IPR018247">
    <property type="entry name" value="EF_Hand_1_Ca_BS"/>
</dbReference>
<dbReference type="Gene3D" id="1.10.238.10">
    <property type="entry name" value="EF-hand"/>
    <property type="match status" value="2"/>
</dbReference>
<evidence type="ECO:0000256" key="2">
    <source>
        <dbReference type="ARBA" id="ARBA00022737"/>
    </source>
</evidence>
<dbReference type="PANTHER" id="PTHR45917:SF3">
    <property type="entry name" value="CALCIUM-BINDING PROTEIN 5"/>
    <property type="match status" value="1"/>
</dbReference>